<evidence type="ECO:0000259" key="3">
    <source>
        <dbReference type="PROSITE" id="PS51387"/>
    </source>
</evidence>
<organism evidence="4 5">
    <name type="scientific">Nguyenibacter vanlangensis</name>
    <dbReference type="NCBI Taxonomy" id="1216886"/>
    <lineage>
        <taxon>Bacteria</taxon>
        <taxon>Pseudomonadati</taxon>
        <taxon>Pseudomonadota</taxon>
        <taxon>Alphaproteobacteria</taxon>
        <taxon>Acetobacterales</taxon>
        <taxon>Acetobacteraceae</taxon>
        <taxon>Nguyenibacter</taxon>
    </lineage>
</organism>
<dbReference type="GO" id="GO:1903457">
    <property type="term" value="P:lactate catabolic process"/>
    <property type="evidence" value="ECO:0007669"/>
    <property type="project" value="TreeGrafter"/>
</dbReference>
<evidence type="ECO:0000313" key="4">
    <source>
        <dbReference type="EMBL" id="NVN12982.1"/>
    </source>
</evidence>
<dbReference type="Gene3D" id="3.30.465.10">
    <property type="match status" value="1"/>
</dbReference>
<gene>
    <name evidence="4" type="ORF">HUK84_17915</name>
</gene>
<dbReference type="AlphaFoldDB" id="A0A7Y7M7D4"/>
<dbReference type="SUPFAM" id="SSF55103">
    <property type="entry name" value="FAD-linked oxidases, C-terminal domain"/>
    <property type="match status" value="1"/>
</dbReference>
<reference evidence="4 5" key="1">
    <citation type="submission" date="2020-06" db="EMBL/GenBank/DDBJ databases">
        <title>Description of novel acetic acid bacteria.</title>
        <authorList>
            <person name="Sombolestani A."/>
        </authorList>
    </citation>
    <scope>NUCLEOTIDE SEQUENCE [LARGE SCALE GENOMIC DNA]</scope>
    <source>
        <strain evidence="4 5">LMG 31431</strain>
    </source>
</reference>
<dbReference type="Pfam" id="PF01565">
    <property type="entry name" value="FAD_binding_4"/>
    <property type="match status" value="1"/>
</dbReference>
<dbReference type="RefSeq" id="WP_176641456.1">
    <property type="nucleotide sequence ID" value="NZ_JABXXP010000675.1"/>
</dbReference>
<feature type="non-terminal residue" evidence="4">
    <location>
        <position position="1"/>
    </location>
</feature>
<dbReference type="EMBL" id="JABXXP010000675">
    <property type="protein sequence ID" value="NVN12982.1"/>
    <property type="molecule type" value="Genomic_DNA"/>
</dbReference>
<keyword evidence="1" id="KW-0285">Flavoprotein</keyword>
<accession>A0A7Y7M7D4</accession>
<comment type="caution">
    <text evidence="4">The sequence shown here is derived from an EMBL/GenBank/DDBJ whole genome shotgun (WGS) entry which is preliminary data.</text>
</comment>
<feature type="domain" description="FAD-binding PCMH-type" evidence="3">
    <location>
        <begin position="1"/>
        <end position="120"/>
    </location>
</feature>
<evidence type="ECO:0000256" key="1">
    <source>
        <dbReference type="ARBA" id="ARBA00022630"/>
    </source>
</evidence>
<dbReference type="InterPro" id="IPR016164">
    <property type="entry name" value="FAD-linked_Oxase-like_C"/>
</dbReference>
<dbReference type="InterPro" id="IPR016169">
    <property type="entry name" value="FAD-bd_PCMH_sub2"/>
</dbReference>
<evidence type="ECO:0000313" key="5">
    <source>
        <dbReference type="Proteomes" id="UP000534870"/>
    </source>
</evidence>
<proteinExistence type="predicted"/>
<dbReference type="PANTHER" id="PTHR11748:SF119">
    <property type="entry name" value="D-2-HYDROXYGLUTARATE DEHYDROGENASE"/>
    <property type="match status" value="1"/>
</dbReference>
<dbReference type="GO" id="GO:0004458">
    <property type="term" value="F:D-lactate dehydrogenase (cytochrome) activity"/>
    <property type="evidence" value="ECO:0007669"/>
    <property type="project" value="TreeGrafter"/>
</dbReference>
<dbReference type="GO" id="GO:0008720">
    <property type="term" value="F:D-lactate dehydrogenase (NAD+) activity"/>
    <property type="evidence" value="ECO:0007669"/>
    <property type="project" value="TreeGrafter"/>
</dbReference>
<dbReference type="InterPro" id="IPR016166">
    <property type="entry name" value="FAD-bd_PCMH"/>
</dbReference>
<dbReference type="Proteomes" id="UP000534870">
    <property type="component" value="Unassembled WGS sequence"/>
</dbReference>
<name>A0A7Y7M7D4_9PROT</name>
<protein>
    <submittedName>
        <fullName evidence="4">FAD-binding oxidoreductase</fullName>
    </submittedName>
</protein>
<sequence>DMTGLDGLVWLRGDVARVRAGTNMLALDRALRAKGRELRMFPSTKRTATIGGFVCGGSGGIGSVTWGGLRAPGNLLATRVVTMEDEPRAVELRGPDTRIVNHAYGTTGFVTELELPVEPAVDWCDMAVAFPDLAQAARFAHLLATQTGLQKKLVSVMDCRLLPYFAPLRNRVPAGRALVILMMAPAAIEPTRALIAREHGELCYSCNTAEAEDDPGHVPLYELTWNHTTLQVLKKDRSYTYLQTGFPPADALARVAALAAQFPDELLTHLEFLPMEGGMSCAGLPVIRFTDSARLDKIMAAHDAAGISVANPHVYTIEDGGAHRGLSPDLAADKRRFDPAGLLNPGKMRSFEALAGAPNGAERAAES</sequence>
<dbReference type="PANTHER" id="PTHR11748">
    <property type="entry name" value="D-LACTATE DEHYDROGENASE"/>
    <property type="match status" value="1"/>
</dbReference>
<dbReference type="PROSITE" id="PS51387">
    <property type="entry name" value="FAD_PCMH"/>
    <property type="match status" value="1"/>
</dbReference>
<dbReference type="GO" id="GO:0071949">
    <property type="term" value="F:FAD binding"/>
    <property type="evidence" value="ECO:0007669"/>
    <property type="project" value="InterPro"/>
</dbReference>
<dbReference type="InterPro" id="IPR036318">
    <property type="entry name" value="FAD-bd_PCMH-like_sf"/>
</dbReference>
<dbReference type="InterPro" id="IPR006094">
    <property type="entry name" value="Oxid_FAD_bind_N"/>
</dbReference>
<dbReference type="SUPFAM" id="SSF56176">
    <property type="entry name" value="FAD-binding/transporter-associated domain-like"/>
    <property type="match status" value="1"/>
</dbReference>
<keyword evidence="2" id="KW-0274">FAD</keyword>
<evidence type="ECO:0000256" key="2">
    <source>
        <dbReference type="ARBA" id="ARBA00022827"/>
    </source>
</evidence>